<dbReference type="InterPro" id="IPR012893">
    <property type="entry name" value="HipA-like_C"/>
</dbReference>
<name>A0AAU7MW25_9FLAO</name>
<dbReference type="Pfam" id="PF07804">
    <property type="entry name" value="HipA_C"/>
    <property type="match status" value="1"/>
</dbReference>
<feature type="domain" description="HipA-like C-terminal" evidence="3">
    <location>
        <begin position="49"/>
        <end position="233"/>
    </location>
</feature>
<evidence type="ECO:0000313" key="4">
    <source>
        <dbReference type="EMBL" id="XBQ22661.1"/>
    </source>
</evidence>
<proteinExistence type="predicted"/>
<gene>
    <name evidence="4" type="ORF">ABNE31_13755</name>
</gene>
<keyword evidence="2" id="KW-0418">Kinase</keyword>
<dbReference type="RefSeq" id="WP_349351551.1">
    <property type="nucleotide sequence ID" value="NZ_CP157804.1"/>
</dbReference>
<dbReference type="Gene3D" id="1.10.1070.20">
    <property type="match status" value="1"/>
</dbReference>
<evidence type="ECO:0000256" key="1">
    <source>
        <dbReference type="ARBA" id="ARBA00022679"/>
    </source>
</evidence>
<reference evidence="4" key="1">
    <citation type="submission" date="2024-05" db="EMBL/GenBank/DDBJ databases">
        <title>Draft Genome Sequences of Flagellimonas sp. MMG031 and Marinobacter sp. MMG032 Isolated from the dinoflagellate Symbiodinium pilosum.</title>
        <authorList>
            <person name="Shikuma N.J."/>
            <person name="Farrell M.V."/>
        </authorList>
    </citation>
    <scope>NUCLEOTIDE SEQUENCE</scope>
    <source>
        <strain evidence="4">MMG031</strain>
    </source>
</reference>
<dbReference type="AlphaFoldDB" id="A0AAU7MW25"/>
<organism evidence="4">
    <name type="scientific">Flagellimonas sp. MMG031</name>
    <dbReference type="NCBI Taxonomy" id="3158549"/>
    <lineage>
        <taxon>Bacteria</taxon>
        <taxon>Pseudomonadati</taxon>
        <taxon>Bacteroidota</taxon>
        <taxon>Flavobacteriia</taxon>
        <taxon>Flavobacteriales</taxon>
        <taxon>Flavobacteriaceae</taxon>
        <taxon>Flagellimonas</taxon>
    </lineage>
</organism>
<evidence type="ECO:0000256" key="2">
    <source>
        <dbReference type="ARBA" id="ARBA00022777"/>
    </source>
</evidence>
<accession>A0AAU7MW25</accession>
<evidence type="ECO:0000259" key="3">
    <source>
        <dbReference type="Pfam" id="PF07804"/>
    </source>
</evidence>
<dbReference type="GO" id="GO:0016301">
    <property type="term" value="F:kinase activity"/>
    <property type="evidence" value="ECO:0007669"/>
    <property type="project" value="UniProtKB-KW"/>
</dbReference>
<protein>
    <submittedName>
        <fullName evidence="4">HipA domain-containing protein</fullName>
    </submittedName>
</protein>
<dbReference type="KEGG" id="fld:ABNE31_13755"/>
<sequence>MKKKLDQSDNFIHLKPLPILGKSGYKHGMSGLLVAKKHSYSVIKDVAVGGDAPKDLIRLYEYGCGRKTNFNGWPIYIAKLGHKWYPCESITEQLISDIGRWLGFLLADSKLCVLGGQIRFLSKYFLSRNKEQLYHGANLYAGYLNDEQFVDEVELAQQTQSFFTVNFTKETLSHFFKDTKEELFARFMEMLFFDALVGNNDRHMYNWGVIRDLFGIKNAKYAPIYDSARGLLWNYTEKKIDNILNSGQTKLSIESYCNASRPKIGVEGKSKINHFTLIEVHKEYFKTLDLVKNSLKPEVLDQVLENIDKNYKTLLSNNRRLLIKDILRYRVEVIRNTLI</sequence>
<keyword evidence="1" id="KW-0808">Transferase</keyword>
<dbReference type="EMBL" id="CP157804">
    <property type="protein sequence ID" value="XBQ22661.1"/>
    <property type="molecule type" value="Genomic_DNA"/>
</dbReference>